<dbReference type="AlphaFoldDB" id="A0A0V1GKU7"/>
<sequence length="30" mass="3128">MNVYQGNSPNLEAIYSTTAGQVGISLSKAL</sequence>
<accession>A0A0V1GKU7</accession>
<proteinExistence type="predicted"/>
<gene>
    <name evidence="1" type="ORF">T4B_608</name>
</gene>
<evidence type="ECO:0000313" key="1">
    <source>
        <dbReference type="EMBL" id="KRY98750.1"/>
    </source>
</evidence>
<dbReference type="EMBL" id="JYDS01001557">
    <property type="protein sequence ID" value="KRY98750.1"/>
    <property type="molecule type" value="Genomic_DNA"/>
</dbReference>
<evidence type="ECO:0000313" key="2">
    <source>
        <dbReference type="Proteomes" id="UP000054805"/>
    </source>
</evidence>
<name>A0A0V1GKU7_TRIPS</name>
<keyword evidence="2" id="KW-1185">Reference proteome</keyword>
<protein>
    <submittedName>
        <fullName evidence="1">Uncharacterized protein</fullName>
    </submittedName>
</protein>
<reference evidence="1 2" key="1">
    <citation type="submission" date="2015-01" db="EMBL/GenBank/DDBJ databases">
        <title>Evolution of Trichinella species and genotypes.</title>
        <authorList>
            <person name="Korhonen P.K."/>
            <person name="Edoardo P."/>
            <person name="Giuseppe L.R."/>
            <person name="Gasser R.B."/>
        </authorList>
    </citation>
    <scope>NUCLEOTIDE SEQUENCE [LARGE SCALE GENOMIC DNA]</scope>
    <source>
        <strain evidence="1">ISS588</strain>
    </source>
</reference>
<dbReference type="Proteomes" id="UP000054805">
    <property type="component" value="Unassembled WGS sequence"/>
</dbReference>
<comment type="caution">
    <text evidence="1">The sequence shown here is derived from an EMBL/GenBank/DDBJ whole genome shotgun (WGS) entry which is preliminary data.</text>
</comment>
<organism evidence="1 2">
    <name type="scientific">Trichinella pseudospiralis</name>
    <name type="common">Parasitic roundworm</name>
    <dbReference type="NCBI Taxonomy" id="6337"/>
    <lineage>
        <taxon>Eukaryota</taxon>
        <taxon>Metazoa</taxon>
        <taxon>Ecdysozoa</taxon>
        <taxon>Nematoda</taxon>
        <taxon>Enoplea</taxon>
        <taxon>Dorylaimia</taxon>
        <taxon>Trichinellida</taxon>
        <taxon>Trichinellidae</taxon>
        <taxon>Trichinella</taxon>
    </lineage>
</organism>